<gene>
    <name evidence="2" type="ORF">AB0C36_23770</name>
</gene>
<protein>
    <recommendedName>
        <fullName evidence="4">N-acetyltransferase domain-containing protein</fullName>
    </recommendedName>
</protein>
<dbReference type="SUPFAM" id="SSF55729">
    <property type="entry name" value="Acyl-CoA N-acyltransferases (Nat)"/>
    <property type="match status" value="1"/>
</dbReference>
<accession>A0ABV3DL96</accession>
<dbReference type="RefSeq" id="WP_358357101.1">
    <property type="nucleotide sequence ID" value="NZ_JBEZFP010000065.1"/>
</dbReference>
<evidence type="ECO:0000313" key="2">
    <source>
        <dbReference type="EMBL" id="MEU8136517.1"/>
    </source>
</evidence>
<dbReference type="Proteomes" id="UP001551482">
    <property type="component" value="Unassembled WGS sequence"/>
</dbReference>
<organism evidence="2 3">
    <name type="scientific">Streptodolium elevatio</name>
    <dbReference type="NCBI Taxonomy" id="3157996"/>
    <lineage>
        <taxon>Bacteria</taxon>
        <taxon>Bacillati</taxon>
        <taxon>Actinomycetota</taxon>
        <taxon>Actinomycetes</taxon>
        <taxon>Kitasatosporales</taxon>
        <taxon>Streptomycetaceae</taxon>
        <taxon>Streptodolium</taxon>
    </lineage>
</organism>
<feature type="region of interest" description="Disordered" evidence="1">
    <location>
        <begin position="87"/>
        <end position="128"/>
    </location>
</feature>
<keyword evidence="3" id="KW-1185">Reference proteome</keyword>
<evidence type="ECO:0008006" key="4">
    <source>
        <dbReference type="Google" id="ProtNLM"/>
    </source>
</evidence>
<evidence type="ECO:0000256" key="1">
    <source>
        <dbReference type="SAM" id="MobiDB-lite"/>
    </source>
</evidence>
<dbReference type="EMBL" id="JBEZFP010000065">
    <property type="protein sequence ID" value="MEU8136517.1"/>
    <property type="molecule type" value="Genomic_DNA"/>
</dbReference>
<comment type="caution">
    <text evidence="2">The sequence shown here is derived from an EMBL/GenBank/DDBJ whole genome shotgun (WGS) entry which is preliminary data.</text>
</comment>
<evidence type="ECO:0000313" key="3">
    <source>
        <dbReference type="Proteomes" id="UP001551482"/>
    </source>
</evidence>
<reference evidence="2 3" key="1">
    <citation type="submission" date="2024-06" db="EMBL/GenBank/DDBJ databases">
        <title>The Natural Products Discovery Center: Release of the First 8490 Sequenced Strains for Exploring Actinobacteria Biosynthetic Diversity.</title>
        <authorList>
            <person name="Kalkreuter E."/>
            <person name="Kautsar S.A."/>
            <person name="Yang D."/>
            <person name="Bader C.D."/>
            <person name="Teijaro C.N."/>
            <person name="Fluegel L."/>
            <person name="Davis C.M."/>
            <person name="Simpson J.R."/>
            <person name="Lauterbach L."/>
            <person name="Steele A.D."/>
            <person name="Gui C."/>
            <person name="Meng S."/>
            <person name="Li G."/>
            <person name="Viehrig K."/>
            <person name="Ye F."/>
            <person name="Su P."/>
            <person name="Kiefer A.F."/>
            <person name="Nichols A."/>
            <person name="Cepeda A.J."/>
            <person name="Yan W."/>
            <person name="Fan B."/>
            <person name="Jiang Y."/>
            <person name="Adhikari A."/>
            <person name="Zheng C.-J."/>
            <person name="Schuster L."/>
            <person name="Cowan T.M."/>
            <person name="Smanski M.J."/>
            <person name="Chevrette M.G."/>
            <person name="De Carvalho L.P.S."/>
            <person name="Shen B."/>
        </authorList>
    </citation>
    <scope>NUCLEOTIDE SEQUENCE [LARGE SCALE GENOMIC DNA]</scope>
    <source>
        <strain evidence="2 3">NPDC048946</strain>
    </source>
</reference>
<name>A0ABV3DL96_9ACTN</name>
<dbReference type="CDD" id="cd04301">
    <property type="entry name" value="NAT_SF"/>
    <property type="match status" value="1"/>
</dbReference>
<proteinExistence type="predicted"/>
<sequence length="128" mass="14197">MGNQILRVCDRSGYDFAILYWQTCPTCRHGHIAKISIAPERQRQRYGTRMVLRAMRGCASYTWTTTGQSPDAQRFFPVLAHATGAAFTPRGRTCPHMNPGNPAPGAPQLERDPGSPGRRRPSRDGSGR</sequence>
<dbReference type="InterPro" id="IPR016181">
    <property type="entry name" value="Acyl_CoA_acyltransferase"/>
</dbReference>